<dbReference type="RefSeq" id="XP_007406570.1">
    <property type="nucleotide sequence ID" value="XM_007406508.1"/>
</dbReference>
<dbReference type="GeneID" id="18922021"/>
<dbReference type="EMBL" id="GL883095">
    <property type="protein sequence ID" value="EGG10269.1"/>
    <property type="molecule type" value="Genomic_DNA"/>
</dbReference>
<keyword evidence="1" id="KW-0732">Signal</keyword>
<feature type="chain" id="PRO_5003321491" description="Secreted protein" evidence="1">
    <location>
        <begin position="24"/>
        <end position="127"/>
    </location>
</feature>
<dbReference type="InParanoid" id="F4RBW5"/>
<dbReference type="VEuPathDB" id="FungiDB:MELLADRAFT_103607"/>
<dbReference type="KEGG" id="mlr:MELLADRAFT_103607"/>
<sequence>MYFSGVLLILITVIVLDKNLVFGQLVSTDCTNFIGPTFDGLYYCQFGRKVFTCKHQIIPKFPLEGCVSFIKPTDLSKTVKEKVSNQICDSVRRVNGFAHCGLTQVKNGKVEVIKTFKCKDPLKVLNS</sequence>
<dbReference type="AlphaFoldDB" id="F4RBW5"/>
<keyword evidence="3" id="KW-1185">Reference proteome</keyword>
<feature type="signal peptide" evidence="1">
    <location>
        <begin position="1"/>
        <end position="23"/>
    </location>
</feature>
<dbReference type="HOGENOM" id="CLU_1971022_0_0_1"/>
<proteinExistence type="predicted"/>
<accession>F4RBW5</accession>
<name>F4RBW5_MELLP</name>
<dbReference type="Proteomes" id="UP000001072">
    <property type="component" value="Unassembled WGS sequence"/>
</dbReference>
<gene>
    <name evidence="2" type="ORF">MELLADRAFT_103607</name>
</gene>
<protein>
    <recommendedName>
        <fullName evidence="4">Secreted protein</fullName>
    </recommendedName>
</protein>
<evidence type="ECO:0000313" key="2">
    <source>
        <dbReference type="EMBL" id="EGG10269.1"/>
    </source>
</evidence>
<evidence type="ECO:0008006" key="4">
    <source>
        <dbReference type="Google" id="ProtNLM"/>
    </source>
</evidence>
<organism evidence="3">
    <name type="scientific">Melampsora larici-populina (strain 98AG31 / pathotype 3-4-7)</name>
    <name type="common">Poplar leaf rust fungus</name>
    <dbReference type="NCBI Taxonomy" id="747676"/>
    <lineage>
        <taxon>Eukaryota</taxon>
        <taxon>Fungi</taxon>
        <taxon>Dikarya</taxon>
        <taxon>Basidiomycota</taxon>
        <taxon>Pucciniomycotina</taxon>
        <taxon>Pucciniomycetes</taxon>
        <taxon>Pucciniales</taxon>
        <taxon>Melampsoraceae</taxon>
        <taxon>Melampsora</taxon>
    </lineage>
</organism>
<reference evidence="3" key="1">
    <citation type="journal article" date="2011" name="Proc. Natl. Acad. Sci. U.S.A.">
        <title>Obligate biotrophy features unraveled by the genomic analysis of rust fungi.</title>
        <authorList>
            <person name="Duplessis S."/>
            <person name="Cuomo C.A."/>
            <person name="Lin Y.-C."/>
            <person name="Aerts A."/>
            <person name="Tisserant E."/>
            <person name="Veneault-Fourrey C."/>
            <person name="Joly D.L."/>
            <person name="Hacquard S."/>
            <person name="Amselem J."/>
            <person name="Cantarel B.L."/>
            <person name="Chiu R."/>
            <person name="Coutinho P.M."/>
            <person name="Feau N."/>
            <person name="Field M."/>
            <person name="Frey P."/>
            <person name="Gelhaye E."/>
            <person name="Goldberg J."/>
            <person name="Grabherr M.G."/>
            <person name="Kodira C.D."/>
            <person name="Kohler A."/>
            <person name="Kuees U."/>
            <person name="Lindquist E.A."/>
            <person name="Lucas S.M."/>
            <person name="Mago R."/>
            <person name="Mauceli E."/>
            <person name="Morin E."/>
            <person name="Murat C."/>
            <person name="Pangilinan J.L."/>
            <person name="Park R."/>
            <person name="Pearson M."/>
            <person name="Quesneville H."/>
            <person name="Rouhier N."/>
            <person name="Sakthikumar S."/>
            <person name="Salamov A.A."/>
            <person name="Schmutz J."/>
            <person name="Selles B."/>
            <person name="Shapiro H."/>
            <person name="Tanguay P."/>
            <person name="Tuskan G.A."/>
            <person name="Henrissat B."/>
            <person name="Van de Peer Y."/>
            <person name="Rouze P."/>
            <person name="Ellis J.G."/>
            <person name="Dodds P.N."/>
            <person name="Schein J.E."/>
            <person name="Zhong S."/>
            <person name="Hamelin R.C."/>
            <person name="Grigoriev I.V."/>
            <person name="Szabo L.J."/>
            <person name="Martin F."/>
        </authorList>
    </citation>
    <scope>NUCLEOTIDE SEQUENCE [LARGE SCALE GENOMIC DNA]</scope>
    <source>
        <strain evidence="3">98AG31 / pathotype 3-4-7</strain>
    </source>
</reference>
<evidence type="ECO:0000256" key="1">
    <source>
        <dbReference type="SAM" id="SignalP"/>
    </source>
</evidence>
<evidence type="ECO:0000313" key="3">
    <source>
        <dbReference type="Proteomes" id="UP000001072"/>
    </source>
</evidence>